<evidence type="ECO:0000256" key="3">
    <source>
        <dbReference type="ARBA" id="ARBA00010067"/>
    </source>
</evidence>
<feature type="compositionally biased region" description="Polar residues" evidence="8">
    <location>
        <begin position="273"/>
        <end position="286"/>
    </location>
</feature>
<reference evidence="9" key="1">
    <citation type="journal article" date="2016" name="Nat. Genet.">
        <title>A high-quality carrot genome assembly provides new insights into carotenoid accumulation and asterid genome evolution.</title>
        <authorList>
            <person name="Iorizzo M."/>
            <person name="Ellison S."/>
            <person name="Senalik D."/>
            <person name="Zeng P."/>
            <person name="Satapoomin P."/>
            <person name="Huang J."/>
            <person name="Bowman M."/>
            <person name="Iovene M."/>
            <person name="Sanseverino W."/>
            <person name="Cavagnaro P."/>
            <person name="Yildiz M."/>
            <person name="Macko-Podgorni A."/>
            <person name="Moranska E."/>
            <person name="Grzebelus E."/>
            <person name="Grzebelus D."/>
            <person name="Ashrafi H."/>
            <person name="Zheng Z."/>
            <person name="Cheng S."/>
            <person name="Spooner D."/>
            <person name="Van Deynze A."/>
            <person name="Simon P."/>
        </authorList>
    </citation>
    <scope>NUCLEOTIDE SEQUENCE</scope>
    <source>
        <tissue evidence="9">Leaf</tissue>
    </source>
</reference>
<dbReference type="KEGG" id="dcr:108195083"/>
<keyword evidence="5" id="KW-1003">Cell membrane</keyword>
<accession>A0AAF0WB33</accession>
<evidence type="ECO:0000313" key="9">
    <source>
        <dbReference type="EMBL" id="WOG84760.1"/>
    </source>
</evidence>
<dbReference type="PANTHER" id="PTHR33541:SF12">
    <property type="entry name" value="PROTEIN BIG GRAIN 1-LIKE A"/>
    <property type="match status" value="1"/>
</dbReference>
<dbReference type="GO" id="GO:0009734">
    <property type="term" value="P:auxin-activated signaling pathway"/>
    <property type="evidence" value="ECO:0007669"/>
    <property type="project" value="UniProtKB-KW"/>
</dbReference>
<keyword evidence="10" id="KW-1185">Reference proteome</keyword>
<evidence type="ECO:0000256" key="5">
    <source>
        <dbReference type="ARBA" id="ARBA00022475"/>
    </source>
</evidence>
<reference evidence="9" key="2">
    <citation type="submission" date="2022-03" db="EMBL/GenBank/DDBJ databases">
        <title>Draft title - Genomic analysis of global carrot germplasm unveils the trajectory of domestication and the origin of high carotenoid orange carrot.</title>
        <authorList>
            <person name="Iorizzo M."/>
            <person name="Ellison S."/>
            <person name="Senalik D."/>
            <person name="Macko-Podgorni A."/>
            <person name="Grzebelus D."/>
            <person name="Bostan H."/>
            <person name="Rolling W."/>
            <person name="Curaba J."/>
            <person name="Simon P."/>
        </authorList>
    </citation>
    <scope>NUCLEOTIDE SEQUENCE</scope>
    <source>
        <tissue evidence="9">Leaf</tissue>
    </source>
</reference>
<evidence type="ECO:0000313" key="10">
    <source>
        <dbReference type="Proteomes" id="UP000077755"/>
    </source>
</evidence>
<organism evidence="9 10">
    <name type="scientific">Daucus carota subsp. sativus</name>
    <name type="common">Carrot</name>
    <dbReference type="NCBI Taxonomy" id="79200"/>
    <lineage>
        <taxon>Eukaryota</taxon>
        <taxon>Viridiplantae</taxon>
        <taxon>Streptophyta</taxon>
        <taxon>Embryophyta</taxon>
        <taxon>Tracheophyta</taxon>
        <taxon>Spermatophyta</taxon>
        <taxon>Magnoliopsida</taxon>
        <taxon>eudicotyledons</taxon>
        <taxon>Gunneridae</taxon>
        <taxon>Pentapetalae</taxon>
        <taxon>asterids</taxon>
        <taxon>campanulids</taxon>
        <taxon>Apiales</taxon>
        <taxon>Apiaceae</taxon>
        <taxon>Apioideae</taxon>
        <taxon>Scandiceae</taxon>
        <taxon>Daucinae</taxon>
        <taxon>Daucus</taxon>
        <taxon>Daucus sect. Daucus</taxon>
    </lineage>
</organism>
<dbReference type="GO" id="GO:0005886">
    <property type="term" value="C:plasma membrane"/>
    <property type="evidence" value="ECO:0007669"/>
    <property type="project" value="UniProtKB-SubCell"/>
</dbReference>
<gene>
    <name evidence="9" type="ORF">DCAR_0103944</name>
</gene>
<evidence type="ECO:0000256" key="8">
    <source>
        <dbReference type="SAM" id="MobiDB-lite"/>
    </source>
</evidence>
<evidence type="ECO:0008006" key="11">
    <source>
        <dbReference type="Google" id="ProtNLM"/>
    </source>
</evidence>
<dbReference type="AlphaFoldDB" id="A0AAF0WB33"/>
<sequence>MHSWDKSTRQRKNQANQSFSSSLLDEIYRELDGGVDERRMEIIKQNKERNVKKLSSSGGFGGRGKGRSSVENEEMSSLKRACLLEKWMEQKVNEKALARGRGSLVHDNDPLFFSSSSCSSDSSFGGFSSSETESFGVAKIKRPPIPKPIRTGSRIVGNSVAQNERQSEFYLFDDYRNHQTNKINEDGSRLVKSKARAQKIYANLKKIKQPISPGGRLTSFINSIFTNSNPKKSRESHRNAGNCSEVSGDWKSRSAQTSTCSSASSFSRSCLSKNSPNSKQKRNNGVQRSVRFYPVSVIVDEDSRPCGHKCLYEEEVEKFKNPIPCSQTNLKQPMPPVVDHRSNDVSRNYEKSKKIDFAASINQEEDYDFEDDCASDLSSDLFELDHLASFKDDRFCEDLPVYETTHLGLNRAIANGLIR</sequence>
<evidence type="ECO:0000256" key="1">
    <source>
        <dbReference type="ARBA" id="ARBA00002281"/>
    </source>
</evidence>
<dbReference type="InterPro" id="IPR039621">
    <property type="entry name" value="BG1-like"/>
</dbReference>
<keyword evidence="6" id="KW-0472">Membrane</keyword>
<evidence type="ECO:0000256" key="2">
    <source>
        <dbReference type="ARBA" id="ARBA00004236"/>
    </source>
</evidence>
<comment type="function">
    <text evidence="1">Involved in auxin transport. Regulator of the auxin signaling pathway.</text>
</comment>
<dbReference type="PANTHER" id="PTHR33541">
    <property type="entry name" value="PROTEIN BIG GRAIN 1-LIKE A-RELATED"/>
    <property type="match status" value="1"/>
</dbReference>
<proteinExistence type="inferred from homology"/>
<protein>
    <recommendedName>
        <fullName evidence="11">Protein BIG GRAIN 1-like B</fullName>
    </recommendedName>
</protein>
<feature type="region of interest" description="Disordered" evidence="8">
    <location>
        <begin position="227"/>
        <end position="250"/>
    </location>
</feature>
<comment type="similarity">
    <text evidence="3">Belongs to the BIG GRAIN 1 (BG1) plant protein family.</text>
</comment>
<feature type="region of interest" description="Disordered" evidence="8">
    <location>
        <begin position="265"/>
        <end position="286"/>
    </location>
</feature>
<name>A0AAF0WB33_DAUCS</name>
<dbReference type="Proteomes" id="UP000077755">
    <property type="component" value="Chromosome 1"/>
</dbReference>
<evidence type="ECO:0000256" key="4">
    <source>
        <dbReference type="ARBA" id="ARBA00022448"/>
    </source>
</evidence>
<feature type="region of interest" description="Disordered" evidence="8">
    <location>
        <begin position="47"/>
        <end position="72"/>
    </location>
</feature>
<keyword evidence="7" id="KW-0927">Auxin signaling pathway</keyword>
<keyword evidence="4" id="KW-0813">Transport</keyword>
<evidence type="ECO:0000256" key="7">
    <source>
        <dbReference type="ARBA" id="ARBA00023294"/>
    </source>
</evidence>
<comment type="subcellular location">
    <subcellularLocation>
        <location evidence="2">Cell membrane</location>
    </subcellularLocation>
</comment>
<dbReference type="EMBL" id="CP093343">
    <property type="protein sequence ID" value="WOG84760.1"/>
    <property type="molecule type" value="Genomic_DNA"/>
</dbReference>
<evidence type="ECO:0000256" key="6">
    <source>
        <dbReference type="ARBA" id="ARBA00023136"/>
    </source>
</evidence>